<feature type="non-terminal residue" evidence="1">
    <location>
        <position position="1"/>
    </location>
</feature>
<accession>A0A8S3G7X7</accession>
<evidence type="ECO:0000313" key="1">
    <source>
        <dbReference type="EMBL" id="CAF5155243.1"/>
    </source>
</evidence>
<name>A0A8S3G7X7_9BILA</name>
<dbReference type="AlphaFoldDB" id="A0A8S3G7X7"/>
<reference evidence="1" key="1">
    <citation type="submission" date="2021-02" db="EMBL/GenBank/DDBJ databases">
        <authorList>
            <person name="Nowell W R."/>
        </authorList>
    </citation>
    <scope>NUCLEOTIDE SEQUENCE</scope>
</reference>
<gene>
    <name evidence="1" type="ORF">BYL167_LOCUS73249</name>
</gene>
<comment type="caution">
    <text evidence="1">The sequence shown here is derived from an EMBL/GenBank/DDBJ whole genome shotgun (WGS) entry which is preliminary data.</text>
</comment>
<protein>
    <submittedName>
        <fullName evidence="1">Uncharacterized protein</fullName>
    </submittedName>
</protein>
<dbReference type="EMBL" id="CAJOBH010260918">
    <property type="protein sequence ID" value="CAF5155243.1"/>
    <property type="molecule type" value="Genomic_DNA"/>
</dbReference>
<dbReference type="Proteomes" id="UP000681967">
    <property type="component" value="Unassembled WGS sequence"/>
</dbReference>
<sequence length="70" mass="8221">VFLSLTWYLFRNPKRNEKDAYSNQSIFIIDKDEYTPSTLSSMDSRKLKIENEYPKIIGETNDGEILFILA</sequence>
<proteinExistence type="predicted"/>
<organism evidence="1 2">
    <name type="scientific">Rotaria magnacalcarata</name>
    <dbReference type="NCBI Taxonomy" id="392030"/>
    <lineage>
        <taxon>Eukaryota</taxon>
        <taxon>Metazoa</taxon>
        <taxon>Spiralia</taxon>
        <taxon>Gnathifera</taxon>
        <taxon>Rotifera</taxon>
        <taxon>Eurotatoria</taxon>
        <taxon>Bdelloidea</taxon>
        <taxon>Philodinida</taxon>
        <taxon>Philodinidae</taxon>
        <taxon>Rotaria</taxon>
    </lineage>
</organism>
<evidence type="ECO:0000313" key="2">
    <source>
        <dbReference type="Proteomes" id="UP000681967"/>
    </source>
</evidence>